<organism evidence="8 9">
    <name type="scientific">Sedimenticola selenatireducens</name>
    <dbReference type="NCBI Taxonomy" id="191960"/>
    <lineage>
        <taxon>Bacteria</taxon>
        <taxon>Pseudomonadati</taxon>
        <taxon>Pseudomonadota</taxon>
        <taxon>Gammaproteobacteria</taxon>
        <taxon>Chromatiales</taxon>
        <taxon>Sedimenticolaceae</taxon>
        <taxon>Sedimenticola</taxon>
    </lineage>
</organism>
<evidence type="ECO:0000256" key="2">
    <source>
        <dbReference type="ARBA" id="ARBA00022475"/>
    </source>
</evidence>
<gene>
    <name evidence="8" type="ORF">C0630_13230</name>
</gene>
<evidence type="ECO:0000313" key="9">
    <source>
        <dbReference type="Proteomes" id="UP000235015"/>
    </source>
</evidence>
<dbReference type="InterPro" id="IPR032816">
    <property type="entry name" value="VTT_dom"/>
</dbReference>
<name>A0A2N6CV04_9GAMM</name>
<feature type="domain" description="VTT" evidence="7">
    <location>
        <begin position="75"/>
        <end position="190"/>
    </location>
</feature>
<feature type="transmembrane region" description="Helical" evidence="6">
    <location>
        <begin position="95"/>
        <end position="116"/>
    </location>
</feature>
<evidence type="ECO:0000256" key="1">
    <source>
        <dbReference type="ARBA" id="ARBA00004651"/>
    </source>
</evidence>
<feature type="transmembrane region" description="Helical" evidence="6">
    <location>
        <begin position="53"/>
        <end position="75"/>
    </location>
</feature>
<protein>
    <recommendedName>
        <fullName evidence="6">TVP38/TMEM64 family membrane protein</fullName>
    </recommendedName>
</protein>
<keyword evidence="5 6" id="KW-0472">Membrane</keyword>
<evidence type="ECO:0000259" key="7">
    <source>
        <dbReference type="Pfam" id="PF09335"/>
    </source>
</evidence>
<sequence>MAESDRRLKALYIRLCLLVVFVLALSAVYYFLHEHGRLSAITDAGKLRLWITNLGYIGPVTIIALMAIAVIINPIPSAPIALASGAAFGHTWGTIYVVAGAAIGAAGAFWIARLLGQELLVRLFGEKIMLGWLGSQNILMALVFVSRLIPFLSFDLVSYGAGLTQIKAWRFLLATLLGLVPASFLLAHFGGEMATTDLNEAMLLLLLLGGVTILPGVLIGYFKRH</sequence>
<proteinExistence type="inferred from homology"/>
<comment type="subcellular location">
    <subcellularLocation>
        <location evidence="1 6">Cell membrane</location>
        <topology evidence="1 6">Multi-pass membrane protein</topology>
    </subcellularLocation>
</comment>
<feature type="transmembrane region" description="Helical" evidence="6">
    <location>
        <begin position="201"/>
        <end position="222"/>
    </location>
</feature>
<accession>A0A2N6CV04</accession>
<keyword evidence="2 6" id="KW-1003">Cell membrane</keyword>
<reference evidence="8 9" key="1">
    <citation type="submission" date="2017-11" db="EMBL/GenBank/DDBJ databases">
        <title>Genome-resolved metagenomics identifies genetic mobility, metabolic interactions, and unexpected diversity in perchlorate-reducing communities.</title>
        <authorList>
            <person name="Barnum T.P."/>
            <person name="Figueroa I.A."/>
            <person name="Carlstrom C.I."/>
            <person name="Lucas L.N."/>
            <person name="Engelbrektson A.L."/>
            <person name="Coates J.D."/>
        </authorList>
    </citation>
    <scope>NUCLEOTIDE SEQUENCE [LARGE SCALE GENOMIC DNA]</scope>
    <source>
        <strain evidence="8">BM301</strain>
    </source>
</reference>
<feature type="transmembrane region" description="Helical" evidence="6">
    <location>
        <begin position="169"/>
        <end position="189"/>
    </location>
</feature>
<dbReference type="EMBL" id="PKUN01000022">
    <property type="protein sequence ID" value="PLX61013.1"/>
    <property type="molecule type" value="Genomic_DNA"/>
</dbReference>
<comment type="caution">
    <text evidence="8">The sequence shown here is derived from an EMBL/GenBank/DDBJ whole genome shotgun (WGS) entry which is preliminary data.</text>
</comment>
<evidence type="ECO:0000256" key="3">
    <source>
        <dbReference type="ARBA" id="ARBA00022692"/>
    </source>
</evidence>
<dbReference type="STRING" id="1111735.GCA_000428045_00019"/>
<evidence type="ECO:0000256" key="6">
    <source>
        <dbReference type="RuleBase" id="RU366058"/>
    </source>
</evidence>
<dbReference type="AlphaFoldDB" id="A0A2N6CV04"/>
<dbReference type="Proteomes" id="UP000235015">
    <property type="component" value="Unassembled WGS sequence"/>
</dbReference>
<dbReference type="GO" id="GO:0005886">
    <property type="term" value="C:plasma membrane"/>
    <property type="evidence" value="ECO:0007669"/>
    <property type="project" value="UniProtKB-SubCell"/>
</dbReference>
<dbReference type="InterPro" id="IPR015414">
    <property type="entry name" value="TMEM64"/>
</dbReference>
<feature type="transmembrane region" description="Helical" evidence="6">
    <location>
        <begin position="128"/>
        <end position="149"/>
    </location>
</feature>
<evidence type="ECO:0000313" key="8">
    <source>
        <dbReference type="EMBL" id="PLX61013.1"/>
    </source>
</evidence>
<evidence type="ECO:0000256" key="5">
    <source>
        <dbReference type="ARBA" id="ARBA00023136"/>
    </source>
</evidence>
<feature type="transmembrane region" description="Helical" evidence="6">
    <location>
        <begin position="12"/>
        <end position="32"/>
    </location>
</feature>
<dbReference type="PANTHER" id="PTHR12677:SF59">
    <property type="entry name" value="GOLGI APPARATUS MEMBRANE PROTEIN TVP38-RELATED"/>
    <property type="match status" value="1"/>
</dbReference>
<dbReference type="PANTHER" id="PTHR12677">
    <property type="entry name" value="GOLGI APPARATUS MEMBRANE PROTEIN TVP38-RELATED"/>
    <property type="match status" value="1"/>
</dbReference>
<keyword evidence="4 6" id="KW-1133">Transmembrane helix</keyword>
<evidence type="ECO:0000256" key="4">
    <source>
        <dbReference type="ARBA" id="ARBA00022989"/>
    </source>
</evidence>
<dbReference type="Pfam" id="PF09335">
    <property type="entry name" value="VTT_dom"/>
    <property type="match status" value="1"/>
</dbReference>
<keyword evidence="3 6" id="KW-0812">Transmembrane</keyword>
<comment type="similarity">
    <text evidence="6">Belongs to the TVP38/TMEM64 family.</text>
</comment>